<feature type="region of interest" description="Disordered" evidence="1">
    <location>
        <begin position="1"/>
        <end position="23"/>
    </location>
</feature>
<protein>
    <submittedName>
        <fullName evidence="2">Uncharacterized protein</fullName>
    </submittedName>
</protein>
<dbReference type="EMBL" id="JAAIUW010000001">
    <property type="protein sequence ID" value="KAF7843794.1"/>
    <property type="molecule type" value="Genomic_DNA"/>
</dbReference>
<evidence type="ECO:0000256" key="1">
    <source>
        <dbReference type="SAM" id="MobiDB-lite"/>
    </source>
</evidence>
<reference evidence="2" key="1">
    <citation type="submission" date="2020-09" db="EMBL/GenBank/DDBJ databases">
        <title>Genome-Enabled Discovery of Anthraquinone Biosynthesis in Senna tora.</title>
        <authorList>
            <person name="Kang S.-H."/>
            <person name="Pandey R.P."/>
            <person name="Lee C.-M."/>
            <person name="Sim J.-S."/>
            <person name="Jeong J.-T."/>
            <person name="Choi B.-S."/>
            <person name="Jung M."/>
            <person name="Ginzburg D."/>
            <person name="Zhao K."/>
            <person name="Won S.Y."/>
            <person name="Oh T.-J."/>
            <person name="Yu Y."/>
            <person name="Kim N.-H."/>
            <person name="Lee O.R."/>
            <person name="Lee T.-H."/>
            <person name="Bashyal P."/>
            <person name="Kim T.-S."/>
            <person name="Lee W.-H."/>
            <person name="Kawkins C."/>
            <person name="Kim C.-K."/>
            <person name="Kim J.S."/>
            <person name="Ahn B.O."/>
            <person name="Rhee S.Y."/>
            <person name="Sohng J.K."/>
        </authorList>
    </citation>
    <scope>NUCLEOTIDE SEQUENCE</scope>
    <source>
        <tissue evidence="2">Leaf</tissue>
    </source>
</reference>
<proteinExistence type="predicted"/>
<keyword evidence="3" id="KW-1185">Reference proteome</keyword>
<dbReference type="Proteomes" id="UP000634136">
    <property type="component" value="Unassembled WGS sequence"/>
</dbReference>
<evidence type="ECO:0000313" key="2">
    <source>
        <dbReference type="EMBL" id="KAF7843794.1"/>
    </source>
</evidence>
<accession>A0A835CIS0</accession>
<sequence>MTGRQSKVPGIGKQRQETGRSGAESLERIKELCHLDIDLFNHNIGSSLVATPTDIKHFEEKAEEVAQKKKVLNLKKLNIRSEIIERV</sequence>
<comment type="caution">
    <text evidence="2">The sequence shown here is derived from an EMBL/GenBank/DDBJ whole genome shotgun (WGS) entry which is preliminary data.</text>
</comment>
<organism evidence="2 3">
    <name type="scientific">Senna tora</name>
    <dbReference type="NCBI Taxonomy" id="362788"/>
    <lineage>
        <taxon>Eukaryota</taxon>
        <taxon>Viridiplantae</taxon>
        <taxon>Streptophyta</taxon>
        <taxon>Embryophyta</taxon>
        <taxon>Tracheophyta</taxon>
        <taxon>Spermatophyta</taxon>
        <taxon>Magnoliopsida</taxon>
        <taxon>eudicotyledons</taxon>
        <taxon>Gunneridae</taxon>
        <taxon>Pentapetalae</taxon>
        <taxon>rosids</taxon>
        <taxon>fabids</taxon>
        <taxon>Fabales</taxon>
        <taxon>Fabaceae</taxon>
        <taxon>Caesalpinioideae</taxon>
        <taxon>Cassia clade</taxon>
        <taxon>Senna</taxon>
    </lineage>
</organism>
<name>A0A835CIS0_9FABA</name>
<evidence type="ECO:0000313" key="3">
    <source>
        <dbReference type="Proteomes" id="UP000634136"/>
    </source>
</evidence>
<dbReference type="AlphaFoldDB" id="A0A835CIS0"/>
<gene>
    <name evidence="2" type="ORF">G2W53_000699</name>
</gene>